<organism evidence="1 2">
    <name type="scientific">Pseudoxanthomonas spadix (strain BD-a59)</name>
    <dbReference type="NCBI Taxonomy" id="1045855"/>
    <lineage>
        <taxon>Bacteria</taxon>
        <taxon>Pseudomonadati</taxon>
        <taxon>Pseudomonadota</taxon>
        <taxon>Gammaproteobacteria</taxon>
        <taxon>Lysobacterales</taxon>
        <taxon>Lysobacteraceae</taxon>
        <taxon>Pseudoxanthomonas</taxon>
    </lineage>
</organism>
<proteinExistence type="predicted"/>
<dbReference type="Proteomes" id="UP000005870">
    <property type="component" value="Chromosome"/>
</dbReference>
<dbReference type="eggNOG" id="COG1793">
    <property type="taxonomic scope" value="Bacteria"/>
</dbReference>
<sequence>MWAPYLLSGGKVTGARRKIAATGELRAWIAQESATPDWLVDASHAHVGELTEMLALLLGDPGAPQPDIGLAEWIEQRLLPVANKDQALRRAVVVDAWRALPYGQRLVFNKLLTGSLRVGVSQRLVQQALAEMSDIDIARIAQRMPGTWTPSVEFLQERTGRALLAALLDAHDDPRIVISQQMQAAAGR</sequence>
<name>G7UTU4_PSEUP</name>
<evidence type="ECO:0000313" key="1">
    <source>
        <dbReference type="EMBL" id="AER56197.1"/>
    </source>
</evidence>
<dbReference type="GO" id="GO:0016874">
    <property type="term" value="F:ligase activity"/>
    <property type="evidence" value="ECO:0007669"/>
    <property type="project" value="UniProtKB-KW"/>
</dbReference>
<evidence type="ECO:0000313" key="2">
    <source>
        <dbReference type="Proteomes" id="UP000005870"/>
    </source>
</evidence>
<dbReference type="EMBL" id="CP003093">
    <property type="protein sequence ID" value="AER56197.1"/>
    <property type="molecule type" value="Genomic_DNA"/>
</dbReference>
<dbReference type="KEGG" id="psd:DSC_07730"/>
<dbReference type="AlphaFoldDB" id="G7UTU4"/>
<keyword evidence="1" id="KW-0436">Ligase</keyword>
<protein>
    <submittedName>
        <fullName evidence="1">ATP-dependent DNA ligase</fullName>
    </submittedName>
</protein>
<accession>G7UTU4</accession>
<reference evidence="1 2" key="1">
    <citation type="journal article" date="2012" name="J. Bacteriol.">
        <title>Complete Genome Sequence of the BTEX-Degrading Bacterium Pseudoxanthomonas spadix BD-a59.</title>
        <authorList>
            <person name="Lee S.H."/>
            <person name="Jin H.M."/>
            <person name="Lee H.J."/>
            <person name="Kim J.M."/>
            <person name="Jeon C.O."/>
        </authorList>
    </citation>
    <scope>NUCLEOTIDE SEQUENCE [LARGE SCALE GENOMIC DNA]</scope>
    <source>
        <strain evidence="1 2">BD-a59</strain>
    </source>
</reference>
<dbReference type="STRING" id="1045855.DSC_07730"/>
<dbReference type="HOGENOM" id="CLU_1439983_0_0_6"/>
<gene>
    <name evidence="1" type="ordered locus">DSC_07730</name>
</gene>
<keyword evidence="2" id="KW-1185">Reference proteome</keyword>